<dbReference type="EMBL" id="JASGBQ010000002">
    <property type="protein sequence ID" value="MDI9241398.1"/>
    <property type="molecule type" value="Genomic_DNA"/>
</dbReference>
<sequence>MIEKQEQKSEVSSFSLSERLKAIGAMVDRGSRLADIGTDHGYLPIWLAEAGIVPAAIAMDVKEGPLSRARTHVKEHGLEEKIELRLSDGFSALSPGEADTAVIAGMGGLLMVRILEQGEAVARSLRQLILSPQSEIGQVRRFLLEKGYEILAEDMVFDEGKYYTIIKAAYGRQEKPVPEENWSYIELRYGRFLLASGKPVVTDFLRKEIRTLEEVEQRLSEAATPRAGERLPEVEEELQAAREALCTAEEQEGKGTCEG</sequence>
<dbReference type="PIRSF" id="PIRSF018637">
    <property type="entry name" value="TrmK"/>
    <property type="match status" value="1"/>
</dbReference>
<comment type="caution">
    <text evidence="1">The sequence shown here is derived from an EMBL/GenBank/DDBJ whole genome shotgun (WGS) entry which is preliminary data.</text>
</comment>
<dbReference type="InterPro" id="IPR029063">
    <property type="entry name" value="SAM-dependent_MTases_sf"/>
</dbReference>
<gene>
    <name evidence="1" type="ORF">QJ036_02760</name>
</gene>
<dbReference type="AlphaFoldDB" id="A0AAP4BAP8"/>
<dbReference type="Pfam" id="PF12847">
    <property type="entry name" value="Methyltransf_18"/>
    <property type="match status" value="1"/>
</dbReference>
<dbReference type="GO" id="GO:0160105">
    <property type="term" value="F:tRNA (adenine(22)-N1)-methyltransferase activity"/>
    <property type="evidence" value="ECO:0007669"/>
    <property type="project" value="InterPro"/>
</dbReference>
<protein>
    <submittedName>
        <fullName evidence="1">Class I SAM-dependent methyltransferase</fullName>
        <ecNumber evidence="1">2.1.1.-</ecNumber>
    </submittedName>
</protein>
<keyword evidence="1" id="KW-0489">Methyltransferase</keyword>
<dbReference type="GO" id="GO:0032259">
    <property type="term" value="P:methylation"/>
    <property type="evidence" value="ECO:0007669"/>
    <property type="project" value="UniProtKB-KW"/>
</dbReference>
<name>A0AAP4BAP8_9FIRM</name>
<organism evidence="1 2">
    <name type="scientific">Fusibacillus kribbianus</name>
    <dbReference type="NCBI Taxonomy" id="3044208"/>
    <lineage>
        <taxon>Bacteria</taxon>
        <taxon>Bacillati</taxon>
        <taxon>Bacillota</taxon>
        <taxon>Clostridia</taxon>
        <taxon>Lachnospirales</taxon>
        <taxon>Lachnospiraceae</taxon>
        <taxon>Fusibacillus</taxon>
    </lineage>
</organism>
<dbReference type="SUPFAM" id="SSF53335">
    <property type="entry name" value="S-adenosyl-L-methionine-dependent methyltransferases"/>
    <property type="match status" value="1"/>
</dbReference>
<dbReference type="Proteomes" id="UP001300383">
    <property type="component" value="Unassembled WGS sequence"/>
</dbReference>
<proteinExistence type="predicted"/>
<dbReference type="PANTHER" id="PTHR38451">
    <property type="entry name" value="TRNA (ADENINE(22)-N(1))-METHYLTRANSFERASE"/>
    <property type="match status" value="1"/>
</dbReference>
<evidence type="ECO:0000313" key="2">
    <source>
        <dbReference type="Proteomes" id="UP001300383"/>
    </source>
</evidence>
<accession>A0AAP4BAP8</accession>
<dbReference type="InterPro" id="IPR006901">
    <property type="entry name" value="TrmK"/>
</dbReference>
<dbReference type="Gene3D" id="3.40.50.150">
    <property type="entry name" value="Vaccinia Virus protein VP39"/>
    <property type="match status" value="1"/>
</dbReference>
<keyword evidence="2" id="KW-1185">Reference proteome</keyword>
<keyword evidence="1" id="KW-0808">Transferase</keyword>
<evidence type="ECO:0000313" key="1">
    <source>
        <dbReference type="EMBL" id="MDI9241398.1"/>
    </source>
</evidence>
<dbReference type="PANTHER" id="PTHR38451:SF1">
    <property type="entry name" value="TRNA (ADENINE(22)-N(1))-METHYLTRANSFERASE"/>
    <property type="match status" value="1"/>
</dbReference>
<dbReference type="RefSeq" id="WP_283229907.1">
    <property type="nucleotide sequence ID" value="NZ_JASGBQ010000002.1"/>
</dbReference>
<dbReference type="EC" id="2.1.1.-" evidence="1"/>
<reference evidence="1 2" key="1">
    <citation type="submission" date="2023-05" db="EMBL/GenBank/DDBJ databases">
        <title>[ruminococcus] sp. nov., isolated from a pig farm feces dump.</title>
        <authorList>
            <person name="Chang Y.-H."/>
        </authorList>
    </citation>
    <scope>NUCLEOTIDE SEQUENCE [LARGE SCALE GENOMIC DNA]</scope>
    <source>
        <strain evidence="1 2">YH-rum2234</strain>
    </source>
</reference>